<keyword evidence="3" id="KW-1185">Reference proteome</keyword>
<feature type="compositionally biased region" description="Pro residues" evidence="1">
    <location>
        <begin position="88"/>
        <end position="102"/>
    </location>
</feature>
<evidence type="ECO:0000256" key="1">
    <source>
        <dbReference type="SAM" id="MobiDB-lite"/>
    </source>
</evidence>
<feature type="compositionally biased region" description="Low complexity" evidence="1">
    <location>
        <begin position="112"/>
        <end position="121"/>
    </location>
</feature>
<name>A0AAD4BSH0_BOLED</name>
<accession>A0AAD4BSH0</accession>
<evidence type="ECO:0000313" key="2">
    <source>
        <dbReference type="EMBL" id="KAF8439008.1"/>
    </source>
</evidence>
<gene>
    <name evidence="2" type="ORF">L210DRAFT_3646526</name>
</gene>
<evidence type="ECO:0000313" key="3">
    <source>
        <dbReference type="Proteomes" id="UP001194468"/>
    </source>
</evidence>
<feature type="region of interest" description="Disordered" evidence="1">
    <location>
        <begin position="1"/>
        <end position="121"/>
    </location>
</feature>
<dbReference type="AlphaFoldDB" id="A0AAD4BSH0"/>
<sequence length="121" mass="12996">MTDGVAAATSPRYPSPTNTSHTPTTTRALTLVRTHLRRPSLSLPPHPPRDDEVVPSGTLATTTHPDHADCDTPSPPSPSPSPARSRHPPPSITPLPTLPPPSFTSRRRRRALAPSIRQLTT</sequence>
<protein>
    <submittedName>
        <fullName evidence="2">Uncharacterized protein</fullName>
    </submittedName>
</protein>
<feature type="compositionally biased region" description="Low complexity" evidence="1">
    <location>
        <begin position="15"/>
        <end position="26"/>
    </location>
</feature>
<comment type="caution">
    <text evidence="2">The sequence shown here is derived from an EMBL/GenBank/DDBJ whole genome shotgun (WGS) entry which is preliminary data.</text>
</comment>
<reference evidence="2" key="2">
    <citation type="journal article" date="2020" name="Nat. Commun.">
        <title>Large-scale genome sequencing of mycorrhizal fungi provides insights into the early evolution of symbiotic traits.</title>
        <authorList>
            <person name="Miyauchi S."/>
            <person name="Kiss E."/>
            <person name="Kuo A."/>
            <person name="Drula E."/>
            <person name="Kohler A."/>
            <person name="Sanchez-Garcia M."/>
            <person name="Morin E."/>
            <person name="Andreopoulos B."/>
            <person name="Barry K.W."/>
            <person name="Bonito G."/>
            <person name="Buee M."/>
            <person name="Carver A."/>
            <person name="Chen C."/>
            <person name="Cichocki N."/>
            <person name="Clum A."/>
            <person name="Culley D."/>
            <person name="Crous P.W."/>
            <person name="Fauchery L."/>
            <person name="Girlanda M."/>
            <person name="Hayes R.D."/>
            <person name="Keri Z."/>
            <person name="LaButti K."/>
            <person name="Lipzen A."/>
            <person name="Lombard V."/>
            <person name="Magnuson J."/>
            <person name="Maillard F."/>
            <person name="Murat C."/>
            <person name="Nolan M."/>
            <person name="Ohm R.A."/>
            <person name="Pangilinan J."/>
            <person name="Pereira M.F."/>
            <person name="Perotto S."/>
            <person name="Peter M."/>
            <person name="Pfister S."/>
            <person name="Riley R."/>
            <person name="Sitrit Y."/>
            <person name="Stielow J.B."/>
            <person name="Szollosi G."/>
            <person name="Zifcakova L."/>
            <person name="Stursova M."/>
            <person name="Spatafora J.W."/>
            <person name="Tedersoo L."/>
            <person name="Vaario L.M."/>
            <person name="Yamada A."/>
            <person name="Yan M."/>
            <person name="Wang P."/>
            <person name="Xu J."/>
            <person name="Bruns T."/>
            <person name="Baldrian P."/>
            <person name="Vilgalys R."/>
            <person name="Dunand C."/>
            <person name="Henrissat B."/>
            <person name="Grigoriev I.V."/>
            <person name="Hibbett D."/>
            <person name="Nagy L.G."/>
            <person name="Martin F.M."/>
        </authorList>
    </citation>
    <scope>NUCLEOTIDE SEQUENCE</scope>
    <source>
        <strain evidence="2">BED1</strain>
    </source>
</reference>
<dbReference type="EMBL" id="WHUW01000015">
    <property type="protein sequence ID" value="KAF8439008.1"/>
    <property type="molecule type" value="Genomic_DNA"/>
</dbReference>
<proteinExistence type="predicted"/>
<dbReference type="Proteomes" id="UP001194468">
    <property type="component" value="Unassembled WGS sequence"/>
</dbReference>
<organism evidence="2 3">
    <name type="scientific">Boletus edulis BED1</name>
    <dbReference type="NCBI Taxonomy" id="1328754"/>
    <lineage>
        <taxon>Eukaryota</taxon>
        <taxon>Fungi</taxon>
        <taxon>Dikarya</taxon>
        <taxon>Basidiomycota</taxon>
        <taxon>Agaricomycotina</taxon>
        <taxon>Agaricomycetes</taxon>
        <taxon>Agaricomycetidae</taxon>
        <taxon>Boletales</taxon>
        <taxon>Boletineae</taxon>
        <taxon>Boletaceae</taxon>
        <taxon>Boletoideae</taxon>
        <taxon>Boletus</taxon>
    </lineage>
</organism>
<reference evidence="2" key="1">
    <citation type="submission" date="2019-10" db="EMBL/GenBank/DDBJ databases">
        <authorList>
            <consortium name="DOE Joint Genome Institute"/>
            <person name="Kuo A."/>
            <person name="Miyauchi S."/>
            <person name="Kiss E."/>
            <person name="Drula E."/>
            <person name="Kohler A."/>
            <person name="Sanchez-Garcia M."/>
            <person name="Andreopoulos B."/>
            <person name="Barry K.W."/>
            <person name="Bonito G."/>
            <person name="Buee M."/>
            <person name="Carver A."/>
            <person name="Chen C."/>
            <person name="Cichocki N."/>
            <person name="Clum A."/>
            <person name="Culley D."/>
            <person name="Crous P.W."/>
            <person name="Fauchery L."/>
            <person name="Girlanda M."/>
            <person name="Hayes R."/>
            <person name="Keri Z."/>
            <person name="LaButti K."/>
            <person name="Lipzen A."/>
            <person name="Lombard V."/>
            <person name="Magnuson J."/>
            <person name="Maillard F."/>
            <person name="Morin E."/>
            <person name="Murat C."/>
            <person name="Nolan M."/>
            <person name="Ohm R."/>
            <person name="Pangilinan J."/>
            <person name="Pereira M."/>
            <person name="Perotto S."/>
            <person name="Peter M."/>
            <person name="Riley R."/>
            <person name="Sitrit Y."/>
            <person name="Stielow B."/>
            <person name="Szollosi G."/>
            <person name="Zifcakova L."/>
            <person name="Stursova M."/>
            <person name="Spatafora J.W."/>
            <person name="Tedersoo L."/>
            <person name="Vaario L.-M."/>
            <person name="Yamada A."/>
            <person name="Yan M."/>
            <person name="Wang P."/>
            <person name="Xu J."/>
            <person name="Bruns T."/>
            <person name="Baldrian P."/>
            <person name="Vilgalys R."/>
            <person name="Henrissat B."/>
            <person name="Grigoriev I.V."/>
            <person name="Hibbett D."/>
            <person name="Nagy L.G."/>
            <person name="Martin F.M."/>
        </authorList>
    </citation>
    <scope>NUCLEOTIDE SEQUENCE</scope>
    <source>
        <strain evidence="2">BED1</strain>
    </source>
</reference>